<feature type="transmembrane region" description="Helical" evidence="1">
    <location>
        <begin position="145"/>
        <end position="168"/>
    </location>
</feature>
<dbReference type="EMBL" id="CP018258">
    <property type="protein sequence ID" value="APV45083.1"/>
    <property type="molecule type" value="Genomic_DNA"/>
</dbReference>
<keyword evidence="1" id="KW-0812">Transmembrane</keyword>
<keyword evidence="3" id="KW-1185">Reference proteome</keyword>
<reference evidence="3" key="1">
    <citation type="submission" date="2016-11" db="EMBL/GenBank/DDBJ databases">
        <title>Dehalogenimonas formicexedens sp. nov., a chlorinated alkane respiring bacterium isolated from contaminated groundwater.</title>
        <authorList>
            <person name="Key T.A."/>
            <person name="Bowman K.S."/>
            <person name="Lee I."/>
            <person name="Chun J."/>
            <person name="Albuquerque L."/>
            <person name="da Costa M.S."/>
            <person name="Rainey F.A."/>
            <person name="Moe W.M."/>
        </authorList>
    </citation>
    <scope>NUCLEOTIDE SEQUENCE [LARGE SCALE GENOMIC DNA]</scope>
    <source>
        <strain evidence="3">NSZ-14</strain>
    </source>
</reference>
<dbReference type="AlphaFoldDB" id="A0A1P8F9G1"/>
<evidence type="ECO:0000256" key="1">
    <source>
        <dbReference type="SAM" id="Phobius"/>
    </source>
</evidence>
<feature type="transmembrane region" description="Helical" evidence="1">
    <location>
        <begin position="21"/>
        <end position="38"/>
    </location>
</feature>
<keyword evidence="1" id="KW-1133">Transmembrane helix</keyword>
<dbReference type="Proteomes" id="UP000185934">
    <property type="component" value="Chromosome"/>
</dbReference>
<feature type="transmembrane region" description="Helical" evidence="1">
    <location>
        <begin position="44"/>
        <end position="67"/>
    </location>
</feature>
<dbReference type="RefSeq" id="WP_076004666.1">
    <property type="nucleotide sequence ID" value="NZ_CP018258.1"/>
</dbReference>
<evidence type="ECO:0000313" key="2">
    <source>
        <dbReference type="EMBL" id="APV45083.1"/>
    </source>
</evidence>
<dbReference type="OrthoDB" id="4935320at2"/>
<keyword evidence="1" id="KW-0472">Membrane</keyword>
<organism evidence="2 3">
    <name type="scientific">Dehalogenimonas formicexedens</name>
    <dbReference type="NCBI Taxonomy" id="1839801"/>
    <lineage>
        <taxon>Bacteria</taxon>
        <taxon>Bacillati</taxon>
        <taxon>Chloroflexota</taxon>
        <taxon>Dehalococcoidia</taxon>
        <taxon>Dehalococcoidales</taxon>
        <taxon>Dehalococcoidaceae</taxon>
        <taxon>Dehalogenimonas</taxon>
    </lineage>
</organism>
<evidence type="ECO:0000313" key="3">
    <source>
        <dbReference type="Proteomes" id="UP000185934"/>
    </source>
</evidence>
<evidence type="ECO:0008006" key="4">
    <source>
        <dbReference type="Google" id="ProtNLM"/>
    </source>
</evidence>
<feature type="transmembrane region" description="Helical" evidence="1">
    <location>
        <begin position="88"/>
        <end position="106"/>
    </location>
</feature>
<protein>
    <recommendedName>
        <fullName evidence="4">PAP2 superfamily protein</fullName>
    </recommendedName>
</protein>
<sequence>MASAKIKTGEIAKIVSQVLHPYVILVPVVVLLAVSFSREDWVKWSVIALLPAYLFPLLYMQARVVLVARTTGVKVTHRSLFRERSREMIFLICLFGLPSALILFSLDAPPSIMATLIGLSATALLITFINLRYRASFHLSLFTSVVTSIAIVFGPPALVVAVLIPVLGISRYQLGEHTPLQLVTGFVIGLVVTAAVFQGFNLL</sequence>
<accession>A0A1P8F9G1</accession>
<proteinExistence type="predicted"/>
<name>A0A1P8F9G1_9CHLR</name>
<feature type="transmembrane region" description="Helical" evidence="1">
    <location>
        <begin position="112"/>
        <end position="133"/>
    </location>
</feature>
<feature type="transmembrane region" description="Helical" evidence="1">
    <location>
        <begin position="180"/>
        <end position="200"/>
    </location>
</feature>
<gene>
    <name evidence="2" type="ORF">Dform_01764</name>
</gene>
<dbReference type="STRING" id="1839801.Dform_01764"/>
<dbReference type="KEGG" id="dfo:Dform_01764"/>